<dbReference type="GO" id="GO:0005743">
    <property type="term" value="C:mitochondrial inner membrane"/>
    <property type="evidence" value="ECO:0007669"/>
    <property type="project" value="TreeGrafter"/>
</dbReference>
<evidence type="ECO:0000256" key="4">
    <source>
        <dbReference type="ARBA" id="ARBA00023136"/>
    </source>
</evidence>
<name>A0A821IX24_9BILA</name>
<dbReference type="AlphaFoldDB" id="A0A821IX24"/>
<dbReference type="InterPro" id="IPR001708">
    <property type="entry name" value="YidC/ALB3/OXA1/COX18"/>
</dbReference>
<evidence type="ECO:0000313" key="5">
    <source>
        <dbReference type="EMBL" id="CAF4710683.1"/>
    </source>
</evidence>
<gene>
    <name evidence="5" type="ORF">UJA718_LOCUS36723</name>
</gene>
<evidence type="ECO:0000256" key="2">
    <source>
        <dbReference type="ARBA" id="ARBA00022692"/>
    </source>
</evidence>
<keyword evidence="2" id="KW-0812">Transmembrane</keyword>
<comment type="subcellular location">
    <subcellularLocation>
        <location evidence="1">Membrane</location>
        <topology evidence="1">Multi-pass membrane protein</topology>
    </subcellularLocation>
</comment>
<proteinExistence type="predicted"/>
<comment type="caution">
    <text evidence="5">The sequence shown here is derived from an EMBL/GenBank/DDBJ whole genome shotgun (WGS) entry which is preliminary data.</text>
</comment>
<keyword evidence="6" id="KW-1185">Reference proteome</keyword>
<organism evidence="5 6">
    <name type="scientific">Rotaria socialis</name>
    <dbReference type="NCBI Taxonomy" id="392032"/>
    <lineage>
        <taxon>Eukaryota</taxon>
        <taxon>Metazoa</taxon>
        <taxon>Spiralia</taxon>
        <taxon>Gnathifera</taxon>
        <taxon>Rotifera</taxon>
        <taxon>Eurotatoria</taxon>
        <taxon>Bdelloidea</taxon>
        <taxon>Philodinida</taxon>
        <taxon>Philodinidae</taxon>
        <taxon>Rotaria</taxon>
    </lineage>
</organism>
<reference evidence="5" key="1">
    <citation type="submission" date="2021-02" db="EMBL/GenBank/DDBJ databases">
        <authorList>
            <person name="Nowell W R."/>
        </authorList>
    </citation>
    <scope>NUCLEOTIDE SEQUENCE</scope>
</reference>
<keyword evidence="3" id="KW-1133">Transmembrane helix</keyword>
<accession>A0A821IX24</accession>
<keyword evidence="4" id="KW-0472">Membrane</keyword>
<evidence type="ECO:0000256" key="3">
    <source>
        <dbReference type="ARBA" id="ARBA00022989"/>
    </source>
</evidence>
<sequence length="206" mass="23190">MELRHCNRLAVSLIRLSRQPTFSPCARNFSSSTRLYPKTSSQLIFKRSISWQFWKSSSTAESVDPWPANIVQPTPEPVTITPPILEVPKIEADEFGYIPEPPEIPLDVPLEFLLNSAGEPALSTLGLGKLYLPTGWVQQGLDFIHADIGLPWWGTLMLGTFIIRTITTPIAIYNQRSAAKMQLHMPKLQELQGKLQEARIRNDQLA</sequence>
<dbReference type="Proteomes" id="UP000663873">
    <property type="component" value="Unassembled WGS sequence"/>
</dbReference>
<evidence type="ECO:0000313" key="6">
    <source>
        <dbReference type="Proteomes" id="UP000663873"/>
    </source>
</evidence>
<feature type="non-terminal residue" evidence="5">
    <location>
        <position position="1"/>
    </location>
</feature>
<dbReference type="PANTHER" id="PTHR12428:SF66">
    <property type="entry name" value="MITOCHONDRIAL INNER MEMBRANE PROTEIN OXA1L"/>
    <property type="match status" value="1"/>
</dbReference>
<evidence type="ECO:0008006" key="7">
    <source>
        <dbReference type="Google" id="ProtNLM"/>
    </source>
</evidence>
<dbReference type="GO" id="GO:0032977">
    <property type="term" value="F:membrane insertase activity"/>
    <property type="evidence" value="ECO:0007669"/>
    <property type="project" value="InterPro"/>
</dbReference>
<dbReference type="EMBL" id="CAJOBP010035691">
    <property type="protein sequence ID" value="CAF4710683.1"/>
    <property type="molecule type" value="Genomic_DNA"/>
</dbReference>
<dbReference type="GO" id="GO:0032979">
    <property type="term" value="P:protein insertion into mitochondrial inner membrane from matrix"/>
    <property type="evidence" value="ECO:0007669"/>
    <property type="project" value="TreeGrafter"/>
</dbReference>
<protein>
    <recommendedName>
        <fullName evidence="7">Mitochondrial inner membrane protein OXA1L</fullName>
    </recommendedName>
</protein>
<dbReference type="PANTHER" id="PTHR12428">
    <property type="entry name" value="OXA1"/>
    <property type="match status" value="1"/>
</dbReference>
<evidence type="ECO:0000256" key="1">
    <source>
        <dbReference type="ARBA" id="ARBA00004141"/>
    </source>
</evidence>